<name>A0AC34QU63_9BILA</name>
<protein>
    <submittedName>
        <fullName evidence="2">BSD domain-containing protein</fullName>
    </submittedName>
</protein>
<reference evidence="2" key="1">
    <citation type="submission" date="2022-11" db="UniProtKB">
        <authorList>
            <consortium name="WormBaseParasite"/>
        </authorList>
    </citation>
    <scope>IDENTIFICATION</scope>
</reference>
<dbReference type="WBParaSite" id="JU765_v2.g1953.t2">
    <property type="protein sequence ID" value="JU765_v2.g1953.t2"/>
    <property type="gene ID" value="JU765_v2.g1953"/>
</dbReference>
<proteinExistence type="predicted"/>
<organism evidence="1 2">
    <name type="scientific">Panagrolaimus sp. JU765</name>
    <dbReference type="NCBI Taxonomy" id="591449"/>
    <lineage>
        <taxon>Eukaryota</taxon>
        <taxon>Metazoa</taxon>
        <taxon>Ecdysozoa</taxon>
        <taxon>Nematoda</taxon>
        <taxon>Chromadorea</taxon>
        <taxon>Rhabditida</taxon>
        <taxon>Tylenchina</taxon>
        <taxon>Panagrolaimomorpha</taxon>
        <taxon>Panagrolaimoidea</taxon>
        <taxon>Panagrolaimidae</taxon>
        <taxon>Panagrolaimus</taxon>
    </lineage>
</organism>
<sequence>MSDSDATKEQPVVEEAPKKEEVTNTGEEEAPKTPNIEEILPFGTWLNSGKTWGTSFVQSAKEKTLSTLEMVKKDLNEFSDTTLSTLEMVKKDLNEFSDTVSQEATAIASATTDAVKQQAQLFHQFVTTPDGEDEPEEKKPEEKAKEATTSGVPNSTSGFGFGWINSSLKTVVDTVQKFAVEDTTKDEDLYTEKIHLGPIHTTKDEDLYTEKIHLGPIRQSILDHYELSQIQNDKKTFLTEPDNKERYSEWLKTFKIAEYNGEINTLLGNNPRLRELYASVVPAEVDNFTFWSRYFFKVHQKEEDKKGKEQQSLEINVNCPKSKKSTPEGSDVNDKDETWSMCSSTHEHLNEIPDEVSDVEQTGPMTPKAKDEPAPDDEVSDVEQTGPMTPKAKDEPAPDGWEKFDVETNKESTA</sequence>
<accession>A0AC34QU63</accession>
<evidence type="ECO:0000313" key="2">
    <source>
        <dbReference type="WBParaSite" id="JU765_v2.g1953.t2"/>
    </source>
</evidence>
<evidence type="ECO:0000313" key="1">
    <source>
        <dbReference type="Proteomes" id="UP000887576"/>
    </source>
</evidence>
<dbReference type="Proteomes" id="UP000887576">
    <property type="component" value="Unplaced"/>
</dbReference>